<dbReference type="EC" id="5.6.2.3" evidence="2"/>
<keyword evidence="2" id="KW-0067">ATP-binding</keyword>
<evidence type="ECO:0000313" key="4">
    <source>
        <dbReference type="EMBL" id="CAH9113153.1"/>
    </source>
</evidence>
<dbReference type="GO" id="GO:0016787">
    <property type="term" value="F:hydrolase activity"/>
    <property type="evidence" value="ECO:0007669"/>
    <property type="project" value="UniProtKB-KW"/>
</dbReference>
<keyword evidence="2" id="KW-0234">DNA repair</keyword>
<evidence type="ECO:0000313" key="5">
    <source>
        <dbReference type="Proteomes" id="UP001152523"/>
    </source>
</evidence>
<keyword evidence="2" id="KW-0227">DNA damage</keyword>
<dbReference type="GO" id="GO:0009536">
    <property type="term" value="C:plastid"/>
    <property type="evidence" value="ECO:0007669"/>
    <property type="project" value="UniProtKB-SubCell"/>
</dbReference>
<dbReference type="GO" id="GO:0043139">
    <property type="term" value="F:5'-3' DNA helicase activity"/>
    <property type="evidence" value="ECO:0007669"/>
    <property type="project" value="UniProtKB-EC"/>
</dbReference>
<dbReference type="PANTHER" id="PTHR10492:SF101">
    <property type="entry name" value="ATP-DEPENDENT DNA HELICASE"/>
    <property type="match status" value="1"/>
</dbReference>
<evidence type="ECO:0000259" key="3">
    <source>
        <dbReference type="Pfam" id="PF05970"/>
    </source>
</evidence>
<dbReference type="Pfam" id="PF05970">
    <property type="entry name" value="PIF1"/>
    <property type="match status" value="1"/>
</dbReference>
<comment type="caution">
    <text evidence="4">The sequence shown here is derived from an EMBL/GenBank/DDBJ whole genome shotgun (WGS) entry which is preliminary data.</text>
</comment>
<keyword evidence="2" id="KW-0233">DNA recombination</keyword>
<dbReference type="InterPro" id="IPR027417">
    <property type="entry name" value="P-loop_NTPase"/>
</dbReference>
<keyword evidence="2" id="KW-0378">Hydrolase</keyword>
<sequence length="215" mass="24154">MTEDSMCNIKHGSPLAKLIQLSKLIIWDEAPMTHRHCFEALDRSMRDVLKYSSHYDASLPFAGKTIVFGGDFRQILPVIPKGTRQNIVHAALNSSFLWSFCTVVRLSKNMRLARMAGEPNEPAIQSFADWILKIGDGAFAENQNGESLIEIPDNMIAPMTSDPVDSIVRAIYPDFLTQSDPISYLYSRAILAPTIDEVEKVNDYMLSQIDSELRT</sequence>
<keyword evidence="5" id="KW-1185">Reference proteome</keyword>
<protein>
    <recommendedName>
        <fullName evidence="2">ATP-dependent DNA helicase</fullName>
        <ecNumber evidence="2">5.6.2.3</ecNumber>
    </recommendedName>
</protein>
<proteinExistence type="inferred from homology"/>
<comment type="subcellular location">
    <subcellularLocation>
        <location evidence="1">Plastid</location>
    </subcellularLocation>
</comment>
<accession>A0AAV0E0L3</accession>
<name>A0AAV0E0L3_9ASTE</name>
<dbReference type="PANTHER" id="PTHR10492">
    <property type="match status" value="1"/>
</dbReference>
<dbReference type="EMBL" id="CAMAPF010000204">
    <property type="protein sequence ID" value="CAH9113153.1"/>
    <property type="molecule type" value="Genomic_DNA"/>
</dbReference>
<dbReference type="GO" id="GO:0006281">
    <property type="term" value="P:DNA repair"/>
    <property type="evidence" value="ECO:0007669"/>
    <property type="project" value="UniProtKB-KW"/>
</dbReference>
<dbReference type="GO" id="GO:0006310">
    <property type="term" value="P:DNA recombination"/>
    <property type="evidence" value="ECO:0007669"/>
    <property type="project" value="UniProtKB-KW"/>
</dbReference>
<evidence type="ECO:0000256" key="1">
    <source>
        <dbReference type="ARBA" id="ARBA00004474"/>
    </source>
</evidence>
<dbReference type="GO" id="GO:0000723">
    <property type="term" value="P:telomere maintenance"/>
    <property type="evidence" value="ECO:0007669"/>
    <property type="project" value="InterPro"/>
</dbReference>
<dbReference type="AlphaFoldDB" id="A0AAV0E0L3"/>
<keyword evidence="2" id="KW-0547">Nucleotide-binding</keyword>
<comment type="catalytic activity">
    <reaction evidence="2">
        <text>ATP + H2O = ADP + phosphate + H(+)</text>
        <dbReference type="Rhea" id="RHEA:13065"/>
        <dbReference type="ChEBI" id="CHEBI:15377"/>
        <dbReference type="ChEBI" id="CHEBI:15378"/>
        <dbReference type="ChEBI" id="CHEBI:30616"/>
        <dbReference type="ChEBI" id="CHEBI:43474"/>
        <dbReference type="ChEBI" id="CHEBI:456216"/>
        <dbReference type="EC" id="5.6.2.3"/>
    </reaction>
</comment>
<organism evidence="4 5">
    <name type="scientific">Cuscuta epithymum</name>
    <dbReference type="NCBI Taxonomy" id="186058"/>
    <lineage>
        <taxon>Eukaryota</taxon>
        <taxon>Viridiplantae</taxon>
        <taxon>Streptophyta</taxon>
        <taxon>Embryophyta</taxon>
        <taxon>Tracheophyta</taxon>
        <taxon>Spermatophyta</taxon>
        <taxon>Magnoliopsida</taxon>
        <taxon>eudicotyledons</taxon>
        <taxon>Gunneridae</taxon>
        <taxon>Pentapetalae</taxon>
        <taxon>asterids</taxon>
        <taxon>lamiids</taxon>
        <taxon>Solanales</taxon>
        <taxon>Convolvulaceae</taxon>
        <taxon>Cuscuteae</taxon>
        <taxon>Cuscuta</taxon>
        <taxon>Cuscuta subgen. Cuscuta</taxon>
    </lineage>
</organism>
<dbReference type="Proteomes" id="UP001152523">
    <property type="component" value="Unassembled WGS sequence"/>
</dbReference>
<dbReference type="Gene3D" id="3.40.50.300">
    <property type="entry name" value="P-loop containing nucleotide triphosphate hydrolases"/>
    <property type="match status" value="1"/>
</dbReference>
<comment type="similarity">
    <text evidence="2">Belongs to the helicase family.</text>
</comment>
<dbReference type="GO" id="GO:0005524">
    <property type="term" value="F:ATP binding"/>
    <property type="evidence" value="ECO:0007669"/>
    <property type="project" value="UniProtKB-KW"/>
</dbReference>
<dbReference type="SUPFAM" id="SSF52540">
    <property type="entry name" value="P-loop containing nucleoside triphosphate hydrolases"/>
    <property type="match status" value="1"/>
</dbReference>
<dbReference type="InterPro" id="IPR010285">
    <property type="entry name" value="DNA_helicase_pif1-like_DEAD"/>
</dbReference>
<evidence type="ECO:0000256" key="2">
    <source>
        <dbReference type="RuleBase" id="RU363044"/>
    </source>
</evidence>
<gene>
    <name evidence="4" type="ORF">CEPIT_LOCUS20183</name>
</gene>
<feature type="domain" description="DNA helicase Pif1-like DEAD-box helicase" evidence="3">
    <location>
        <begin position="2"/>
        <end position="144"/>
    </location>
</feature>
<comment type="cofactor">
    <cofactor evidence="2">
        <name>Mg(2+)</name>
        <dbReference type="ChEBI" id="CHEBI:18420"/>
    </cofactor>
</comment>
<keyword evidence="2" id="KW-0347">Helicase</keyword>
<reference evidence="4" key="1">
    <citation type="submission" date="2022-07" db="EMBL/GenBank/DDBJ databases">
        <authorList>
            <person name="Macas J."/>
            <person name="Novak P."/>
            <person name="Neumann P."/>
        </authorList>
    </citation>
    <scope>NUCLEOTIDE SEQUENCE</scope>
</reference>